<proteinExistence type="predicted"/>
<dbReference type="Proteomes" id="UP000245590">
    <property type="component" value="Unassembled WGS sequence"/>
</dbReference>
<evidence type="ECO:0008006" key="3">
    <source>
        <dbReference type="Google" id="ProtNLM"/>
    </source>
</evidence>
<name>A0A2U2RHE6_9MICO</name>
<dbReference type="AlphaFoldDB" id="A0A2U2RHE6"/>
<dbReference type="EMBL" id="QFKX01000006">
    <property type="protein sequence ID" value="PWH05195.1"/>
    <property type="molecule type" value="Genomic_DNA"/>
</dbReference>
<keyword evidence="2" id="KW-1185">Reference proteome</keyword>
<reference evidence="1 2" key="1">
    <citation type="submission" date="2018-05" db="EMBL/GenBank/DDBJ databases">
        <title>Brachybacterium sp. M1HQ-2T, whole genome shotgun sequence.</title>
        <authorList>
            <person name="Tuo L."/>
        </authorList>
    </citation>
    <scope>NUCLEOTIDE SEQUENCE [LARGE SCALE GENOMIC DNA]</scope>
    <source>
        <strain evidence="1 2">M1HQ-2</strain>
    </source>
</reference>
<sequence>MADLMFDRFTVDAPSLAYALASTAAADEVRVESQVDPTAPGALPLVIVGTSAPASVPNGPAESSAAFTISLRCYSSRRAQAAQICDAMYRGFFTAWRSGTATPYGWLSRITTTSTQPTPVQSDLEADNVHRFDCVLDVIARH</sequence>
<accession>A0A2U2RHE6</accession>
<organism evidence="1 2">
    <name type="scientific">Brachybacterium endophyticum</name>
    <dbReference type="NCBI Taxonomy" id="2182385"/>
    <lineage>
        <taxon>Bacteria</taxon>
        <taxon>Bacillati</taxon>
        <taxon>Actinomycetota</taxon>
        <taxon>Actinomycetes</taxon>
        <taxon>Micrococcales</taxon>
        <taxon>Dermabacteraceae</taxon>
        <taxon>Brachybacterium</taxon>
    </lineage>
</organism>
<evidence type="ECO:0000313" key="1">
    <source>
        <dbReference type="EMBL" id="PWH05195.1"/>
    </source>
</evidence>
<comment type="caution">
    <text evidence="1">The sequence shown here is derived from an EMBL/GenBank/DDBJ whole genome shotgun (WGS) entry which is preliminary data.</text>
</comment>
<evidence type="ECO:0000313" key="2">
    <source>
        <dbReference type="Proteomes" id="UP000245590"/>
    </source>
</evidence>
<dbReference type="RefSeq" id="WP_109276657.1">
    <property type="nucleotide sequence ID" value="NZ_QFKX01000006.1"/>
</dbReference>
<protein>
    <recommendedName>
        <fullName evidence="3">DUF3168 domain-containing protein</fullName>
    </recommendedName>
</protein>
<gene>
    <name evidence="1" type="ORF">DEO23_14030</name>
</gene>